<accession>X1RY39</accession>
<dbReference type="InterPro" id="IPR036412">
    <property type="entry name" value="HAD-like_sf"/>
</dbReference>
<dbReference type="AlphaFoldDB" id="X1RY39"/>
<dbReference type="EMBL" id="BARW01006047">
    <property type="protein sequence ID" value="GAI85692.1"/>
    <property type="molecule type" value="Genomic_DNA"/>
</dbReference>
<dbReference type="Gene3D" id="3.40.50.1000">
    <property type="entry name" value="HAD superfamily/HAD-like"/>
    <property type="match status" value="1"/>
</dbReference>
<reference evidence="2" key="1">
    <citation type="journal article" date="2014" name="Front. Microbiol.">
        <title>High frequency of phylogenetically diverse reductive dehalogenase-homologous genes in deep subseafloor sedimentary metagenomes.</title>
        <authorList>
            <person name="Kawai M."/>
            <person name="Futagami T."/>
            <person name="Toyoda A."/>
            <person name="Takaki Y."/>
            <person name="Nishi S."/>
            <person name="Hori S."/>
            <person name="Arai W."/>
            <person name="Tsubouchi T."/>
            <person name="Morono Y."/>
            <person name="Uchiyama I."/>
            <person name="Ito T."/>
            <person name="Fujiyama A."/>
            <person name="Inagaki F."/>
            <person name="Takami H."/>
        </authorList>
    </citation>
    <scope>NUCLEOTIDE SEQUENCE</scope>
    <source>
        <strain evidence="2">Expedition CK06-06</strain>
    </source>
</reference>
<feature type="region of interest" description="Disordered" evidence="1">
    <location>
        <begin position="259"/>
        <end position="288"/>
    </location>
</feature>
<comment type="caution">
    <text evidence="2">The sequence shown here is derived from an EMBL/GenBank/DDBJ whole genome shotgun (WGS) entry which is preliminary data.</text>
</comment>
<evidence type="ECO:0000256" key="1">
    <source>
        <dbReference type="SAM" id="MobiDB-lite"/>
    </source>
</evidence>
<proteinExistence type="predicted"/>
<dbReference type="InterPro" id="IPR023214">
    <property type="entry name" value="HAD_sf"/>
</dbReference>
<protein>
    <submittedName>
        <fullName evidence="2">Uncharacterized protein</fullName>
    </submittedName>
</protein>
<feature type="compositionally biased region" description="Low complexity" evidence="1">
    <location>
        <begin position="261"/>
        <end position="277"/>
    </location>
</feature>
<evidence type="ECO:0000313" key="2">
    <source>
        <dbReference type="EMBL" id="GAI85692.1"/>
    </source>
</evidence>
<sequence>MKTRIIFFDIDYTLFNSHITPDIKQAVSEDFWADLCALLIKLGKKHRTETQFGLLSNKSSSFYDSKQRRITFGDDLVALLLGLDGTSCKLTPYLQYHPKKPSKNLVFLIGNYFSKNDLRKEDFLNNFVKKAMIPREDIWLIDDNEEICDAVRKAGFTVFSSKDIWRNAQGAEISARLKKELMQAAHPNYPLTKYGLRENKVTGPRAADTISTKIKDLKTAIETIDQFKCWVRFHRSHFNMKQIQELKTTLQSSVSFYGGKQNASTSSTNTDSHSSQNQRRRPPAGSVK</sequence>
<dbReference type="SUPFAM" id="SSF56784">
    <property type="entry name" value="HAD-like"/>
    <property type="match status" value="1"/>
</dbReference>
<organism evidence="2">
    <name type="scientific">marine sediment metagenome</name>
    <dbReference type="NCBI Taxonomy" id="412755"/>
    <lineage>
        <taxon>unclassified sequences</taxon>
        <taxon>metagenomes</taxon>
        <taxon>ecological metagenomes</taxon>
    </lineage>
</organism>
<name>X1RY39_9ZZZZ</name>
<gene>
    <name evidence="2" type="ORF">S12H4_12652</name>
</gene>